<evidence type="ECO:0000313" key="2">
    <source>
        <dbReference type="Proteomes" id="UP000275846"/>
    </source>
</evidence>
<sequence length="188" mass="20625">MSPHLRALLLQLMRDEEPIDGAVGTAETALTFRKKSLFQVAVEAIEEDAGEDFPGDAEHRDSSVGIVDLAVPIFRVEVDGCVIPELTRNLSLTPFVLEQRCELMHKLGATMLVNLSRDGIRSRCFPAGELLHSPNCFLERGQKIEVGVSFHFRQSVDGGIRDCGQPVENASEVLGPALQLPHSPLTRL</sequence>
<accession>A0A183TJT0</accession>
<dbReference type="WBParaSite" id="SSLN_0001736501-mRNA-1">
    <property type="protein sequence ID" value="SSLN_0001736501-mRNA-1"/>
    <property type="gene ID" value="SSLN_0001736501"/>
</dbReference>
<evidence type="ECO:0000313" key="3">
    <source>
        <dbReference type="WBParaSite" id="SSLN_0001736501-mRNA-1"/>
    </source>
</evidence>
<dbReference type="AlphaFoldDB" id="A0A183TJT0"/>
<gene>
    <name evidence="1" type="ORF">SSLN_LOCUS16728</name>
</gene>
<reference evidence="3" key="1">
    <citation type="submission" date="2016-06" db="UniProtKB">
        <authorList>
            <consortium name="WormBaseParasite"/>
        </authorList>
    </citation>
    <scope>IDENTIFICATION</scope>
</reference>
<dbReference type="OrthoDB" id="6298785at2759"/>
<organism evidence="3">
    <name type="scientific">Schistocephalus solidus</name>
    <name type="common">Tapeworm</name>
    <dbReference type="NCBI Taxonomy" id="70667"/>
    <lineage>
        <taxon>Eukaryota</taxon>
        <taxon>Metazoa</taxon>
        <taxon>Spiralia</taxon>
        <taxon>Lophotrochozoa</taxon>
        <taxon>Platyhelminthes</taxon>
        <taxon>Cestoda</taxon>
        <taxon>Eucestoda</taxon>
        <taxon>Diphyllobothriidea</taxon>
        <taxon>Diphyllobothriidae</taxon>
        <taxon>Schistocephalus</taxon>
    </lineage>
</organism>
<reference evidence="1 2" key="2">
    <citation type="submission" date="2018-11" db="EMBL/GenBank/DDBJ databases">
        <authorList>
            <consortium name="Pathogen Informatics"/>
        </authorList>
    </citation>
    <scope>NUCLEOTIDE SEQUENCE [LARGE SCALE GENOMIC DNA]</scope>
    <source>
        <strain evidence="1 2">NST_G2</strain>
    </source>
</reference>
<evidence type="ECO:0000313" key="1">
    <source>
        <dbReference type="EMBL" id="VDM03114.1"/>
    </source>
</evidence>
<dbReference type="Proteomes" id="UP000275846">
    <property type="component" value="Unassembled WGS sequence"/>
</dbReference>
<protein>
    <submittedName>
        <fullName evidence="3">FHA domain-containing protein</fullName>
    </submittedName>
</protein>
<keyword evidence="2" id="KW-1185">Reference proteome</keyword>
<dbReference type="EMBL" id="UYSU01041452">
    <property type="protein sequence ID" value="VDM03114.1"/>
    <property type="molecule type" value="Genomic_DNA"/>
</dbReference>
<name>A0A183TJT0_SCHSO</name>
<proteinExistence type="predicted"/>